<dbReference type="AlphaFoldDB" id="R7WET3"/>
<dbReference type="EnsemblPlants" id="EMT19220">
    <property type="protein sequence ID" value="EMT19220"/>
    <property type="gene ID" value="F775_17648"/>
</dbReference>
<dbReference type="PANTHER" id="PTHR36901:SF7">
    <property type="entry name" value="DUF295 DOMAIN-CONTAINING PROTEIN"/>
    <property type="match status" value="1"/>
</dbReference>
<dbReference type="Pfam" id="PF03478">
    <property type="entry name" value="Beta-prop_KIB1-4"/>
    <property type="match status" value="1"/>
</dbReference>
<protein>
    <recommendedName>
        <fullName evidence="1">KIB1-4 beta-propeller domain-containing protein</fullName>
    </recommendedName>
</protein>
<name>R7WET3_AEGTA</name>
<evidence type="ECO:0000313" key="2">
    <source>
        <dbReference type="EnsemblPlants" id="EMT19220"/>
    </source>
</evidence>
<dbReference type="InterPro" id="IPR005174">
    <property type="entry name" value="KIB1-4_b-propeller"/>
</dbReference>
<feature type="domain" description="KIB1-4 beta-propeller" evidence="1">
    <location>
        <begin position="86"/>
        <end position="138"/>
    </location>
</feature>
<accession>R7WET3</accession>
<sequence>MAGGGCWSSLVSDLVEQVSVCLSTDADHTCVHQVCTHWRSNTRLPTAYRPWIIAHRTPWSRLDGDDYSFFPLRRVERIGVGVAPAGLPYCCGASHGWLALTDHANSPTRLVLWEPLSNAQIPLPCLSPVTNVFLSGDPLTPSPSGWNFF</sequence>
<organism evidence="2">
    <name type="scientific">Aegilops tauschii</name>
    <name type="common">Tausch's goatgrass</name>
    <name type="synonym">Aegilops squarrosa</name>
    <dbReference type="NCBI Taxonomy" id="37682"/>
    <lineage>
        <taxon>Eukaryota</taxon>
        <taxon>Viridiplantae</taxon>
        <taxon>Streptophyta</taxon>
        <taxon>Embryophyta</taxon>
        <taxon>Tracheophyta</taxon>
        <taxon>Spermatophyta</taxon>
        <taxon>Magnoliopsida</taxon>
        <taxon>Liliopsida</taxon>
        <taxon>Poales</taxon>
        <taxon>Poaceae</taxon>
        <taxon>BOP clade</taxon>
        <taxon>Pooideae</taxon>
        <taxon>Triticodae</taxon>
        <taxon>Triticeae</taxon>
        <taxon>Triticinae</taxon>
        <taxon>Aegilops</taxon>
    </lineage>
</organism>
<reference evidence="2" key="1">
    <citation type="submission" date="2015-06" db="UniProtKB">
        <authorList>
            <consortium name="EnsemblPlants"/>
        </authorList>
    </citation>
    <scope>IDENTIFICATION</scope>
</reference>
<proteinExistence type="predicted"/>
<evidence type="ECO:0000259" key="1">
    <source>
        <dbReference type="Pfam" id="PF03478"/>
    </source>
</evidence>
<dbReference type="PANTHER" id="PTHR36901">
    <property type="entry name" value="F-BOX DOMAIN CONTAINING PROTEIN, EXPRESSED-RELATED"/>
    <property type="match status" value="1"/>
</dbReference>